<evidence type="ECO:0008006" key="3">
    <source>
        <dbReference type="Google" id="ProtNLM"/>
    </source>
</evidence>
<reference evidence="2" key="1">
    <citation type="submission" date="2017-01" db="EMBL/GenBank/DDBJ databases">
        <authorList>
            <person name="Wang Y."/>
            <person name="White M."/>
            <person name="Kvist S."/>
            <person name="Moncalvo J.-M."/>
        </authorList>
    </citation>
    <scope>NUCLEOTIDE SEQUENCE [LARGE SCALE GENOMIC DNA]</scope>
    <source>
        <strain evidence="2">ID-206-W2</strain>
    </source>
</reference>
<dbReference type="AlphaFoldDB" id="A0A1R1XFF8"/>
<evidence type="ECO:0000313" key="1">
    <source>
        <dbReference type="EMBL" id="OMJ13326.1"/>
    </source>
</evidence>
<accession>A0A1R1XFF8</accession>
<dbReference type="EMBL" id="LSSM01005130">
    <property type="protein sequence ID" value="OMJ13326.1"/>
    <property type="molecule type" value="Genomic_DNA"/>
</dbReference>
<comment type="caution">
    <text evidence="1">The sequence shown here is derived from an EMBL/GenBank/DDBJ whole genome shotgun (WGS) entry which is preliminary data.</text>
</comment>
<dbReference type="Proteomes" id="UP000187429">
    <property type="component" value="Unassembled WGS sequence"/>
</dbReference>
<protein>
    <recommendedName>
        <fullName evidence="3">Retrotransposon gag domain-containing protein</fullName>
    </recommendedName>
</protein>
<organism evidence="1 2">
    <name type="scientific">Smittium culicis</name>
    <dbReference type="NCBI Taxonomy" id="133412"/>
    <lineage>
        <taxon>Eukaryota</taxon>
        <taxon>Fungi</taxon>
        <taxon>Fungi incertae sedis</taxon>
        <taxon>Zoopagomycota</taxon>
        <taxon>Kickxellomycotina</taxon>
        <taxon>Harpellomycetes</taxon>
        <taxon>Harpellales</taxon>
        <taxon>Legeriomycetaceae</taxon>
        <taxon>Smittium</taxon>
    </lineage>
</organism>
<sequence length="137" mass="15850">MDQVARLVARVGKNAAMERTDIEILSETSDWTLEKWLQALSDKFSKKGDANGSIFTLIKLQKVETKDMDLFNSRFKKYKSTIPEIMYTEELVKKVYKDILLAIERDLWWKCTKLREKTELGRSNEGGIEVNGNKRGS</sequence>
<name>A0A1R1XFF8_9FUNG</name>
<proteinExistence type="predicted"/>
<keyword evidence="2" id="KW-1185">Reference proteome</keyword>
<gene>
    <name evidence="1" type="ORF">AYI69_g9045</name>
</gene>
<evidence type="ECO:0000313" key="2">
    <source>
        <dbReference type="Proteomes" id="UP000187429"/>
    </source>
</evidence>